<evidence type="ECO:0000313" key="7">
    <source>
        <dbReference type="EMBL" id="MBS5146225.1"/>
    </source>
</evidence>
<reference evidence="7" key="2">
    <citation type="submission" date="2021-02" db="EMBL/GenBank/DDBJ databases">
        <title>Infant gut strain persistence is associated with maternal origin, phylogeny, and functional potential including surface adhesion and iron acquisition.</title>
        <authorList>
            <person name="Lou Y.C."/>
        </authorList>
    </citation>
    <scope>NUCLEOTIDE SEQUENCE</scope>
    <source>
        <strain evidence="7">L3_128_245G1_dasL3_128_245G1_concoct_49</strain>
    </source>
</reference>
<dbReference type="GO" id="GO:0140359">
    <property type="term" value="F:ABC-type transporter activity"/>
    <property type="evidence" value="ECO:0007669"/>
    <property type="project" value="InterPro"/>
</dbReference>
<feature type="domain" description="ABC-2 type transporter transmembrane" evidence="6">
    <location>
        <begin position="18"/>
        <end position="396"/>
    </location>
</feature>
<proteinExistence type="predicted"/>
<dbReference type="Pfam" id="PF12698">
    <property type="entry name" value="ABC2_membrane_3"/>
    <property type="match status" value="1"/>
</dbReference>
<evidence type="ECO:0000313" key="9">
    <source>
        <dbReference type="Proteomes" id="UP000286050"/>
    </source>
</evidence>
<evidence type="ECO:0000256" key="1">
    <source>
        <dbReference type="ARBA" id="ARBA00004141"/>
    </source>
</evidence>
<evidence type="ECO:0000259" key="6">
    <source>
        <dbReference type="Pfam" id="PF12698"/>
    </source>
</evidence>
<feature type="transmembrane region" description="Helical" evidence="5">
    <location>
        <begin position="285"/>
        <end position="307"/>
    </location>
</feature>
<sequence>MWTTFKATVRTLLLTPSAVIWTLIFPIVLATVFNFMFEPMRSTGSVEAVKVAVVADDAWEDSPFSQIVDTLSEADEPLLAVHPVAGEDEARVLLAEGSVAGAYVVDAAGESTATPSASAAGAPRIILAPAGSGTSSDASYDVNRAILESVATSYLQRVALIEDLSAHDPAALSDPIALEDALGLGVSVREVSFTHAQPDSMVRFYYALLGMASIFAAQLAGESVWRLQPTSSAAGARRAVSGTSRMRLLIPTIGACWAVSTTFLVIAFGYICLTAHIDFSGREGLCLVGIAASSLLSCGIGALVGALPGRMGSDSRRGILTALTCLLSLFAGLYGEPTMELADTVAHVFPAATWLNPVCLIRDLFYTVYYYDTLVPFSLRLAACAGIAAVLLAVSAACMRRSAHEHL</sequence>
<dbReference type="EMBL" id="QSJI01000001">
    <property type="protein sequence ID" value="RHD57602.1"/>
    <property type="molecule type" value="Genomic_DNA"/>
</dbReference>
<feature type="transmembrane region" description="Helical" evidence="5">
    <location>
        <begin position="319"/>
        <end position="336"/>
    </location>
</feature>
<organism evidence="8 9">
    <name type="scientific">Collinsella intestinalis</name>
    <dbReference type="NCBI Taxonomy" id="147207"/>
    <lineage>
        <taxon>Bacteria</taxon>
        <taxon>Bacillati</taxon>
        <taxon>Actinomycetota</taxon>
        <taxon>Coriobacteriia</taxon>
        <taxon>Coriobacteriales</taxon>
        <taxon>Coriobacteriaceae</taxon>
        <taxon>Collinsella</taxon>
    </lineage>
</organism>
<keyword evidence="2 5" id="KW-0812">Transmembrane</keyword>
<reference evidence="8 9" key="1">
    <citation type="submission" date="2018-08" db="EMBL/GenBank/DDBJ databases">
        <title>A genome reference for cultivated species of the human gut microbiota.</title>
        <authorList>
            <person name="Zou Y."/>
            <person name="Xue W."/>
            <person name="Luo G."/>
        </authorList>
    </citation>
    <scope>NUCLEOTIDE SEQUENCE [LARGE SCALE GENOMIC DNA]</scope>
    <source>
        <strain evidence="8 9">AM30-5LB</strain>
    </source>
</reference>
<dbReference type="AlphaFoldDB" id="A0A414G0B3"/>
<feature type="transmembrane region" description="Helical" evidence="5">
    <location>
        <begin position="204"/>
        <end position="221"/>
    </location>
</feature>
<feature type="transmembrane region" description="Helical" evidence="5">
    <location>
        <begin position="248"/>
        <end position="273"/>
    </location>
</feature>
<dbReference type="RefSeq" id="WP_118271366.1">
    <property type="nucleotide sequence ID" value="NZ_CAJLDC010000002.1"/>
</dbReference>
<evidence type="ECO:0000256" key="4">
    <source>
        <dbReference type="ARBA" id="ARBA00023136"/>
    </source>
</evidence>
<feature type="transmembrane region" description="Helical" evidence="5">
    <location>
        <begin position="377"/>
        <end position="399"/>
    </location>
</feature>
<keyword evidence="3 5" id="KW-1133">Transmembrane helix</keyword>
<protein>
    <submittedName>
        <fullName evidence="8">ABC transporter permease</fullName>
    </submittedName>
</protein>
<feature type="transmembrane region" description="Helical" evidence="5">
    <location>
        <begin position="18"/>
        <end position="37"/>
    </location>
</feature>
<dbReference type="GO" id="GO:0016020">
    <property type="term" value="C:membrane"/>
    <property type="evidence" value="ECO:0007669"/>
    <property type="project" value="UniProtKB-SubCell"/>
</dbReference>
<evidence type="ECO:0000256" key="5">
    <source>
        <dbReference type="SAM" id="Phobius"/>
    </source>
</evidence>
<keyword evidence="4 5" id="KW-0472">Membrane</keyword>
<name>A0A414G0B3_9ACTN</name>
<comment type="caution">
    <text evidence="8">The sequence shown here is derived from an EMBL/GenBank/DDBJ whole genome shotgun (WGS) entry which is preliminary data.</text>
</comment>
<dbReference type="Proteomes" id="UP000738879">
    <property type="component" value="Unassembled WGS sequence"/>
</dbReference>
<dbReference type="InterPro" id="IPR013525">
    <property type="entry name" value="ABC2_TM"/>
</dbReference>
<gene>
    <name evidence="8" type="ORF">DW787_01830</name>
    <name evidence="7" type="ORF">KHY67_00735</name>
</gene>
<accession>A0A414G0B3</accession>
<dbReference type="EMBL" id="JAGZJA010000001">
    <property type="protein sequence ID" value="MBS5146225.1"/>
    <property type="molecule type" value="Genomic_DNA"/>
</dbReference>
<evidence type="ECO:0000256" key="3">
    <source>
        <dbReference type="ARBA" id="ARBA00022989"/>
    </source>
</evidence>
<dbReference type="Proteomes" id="UP000286050">
    <property type="component" value="Unassembled WGS sequence"/>
</dbReference>
<comment type="subcellular location">
    <subcellularLocation>
        <location evidence="1">Membrane</location>
        <topology evidence="1">Multi-pass membrane protein</topology>
    </subcellularLocation>
</comment>
<evidence type="ECO:0000313" key="8">
    <source>
        <dbReference type="EMBL" id="RHD57602.1"/>
    </source>
</evidence>
<evidence type="ECO:0000256" key="2">
    <source>
        <dbReference type="ARBA" id="ARBA00022692"/>
    </source>
</evidence>